<dbReference type="InterPro" id="IPR000873">
    <property type="entry name" value="AMP-dep_synth/lig_dom"/>
</dbReference>
<accession>A0A9X4LI43</accession>
<dbReference type="GO" id="GO:0031956">
    <property type="term" value="F:medium-chain fatty acid-CoA ligase activity"/>
    <property type="evidence" value="ECO:0007669"/>
    <property type="project" value="TreeGrafter"/>
</dbReference>
<proteinExistence type="predicted"/>
<dbReference type="Pfam" id="PF13193">
    <property type="entry name" value="AMP-binding_C"/>
    <property type="match status" value="1"/>
</dbReference>
<evidence type="ECO:0000259" key="1">
    <source>
        <dbReference type="Pfam" id="PF00501"/>
    </source>
</evidence>
<reference evidence="3" key="1">
    <citation type="submission" date="2019-02" db="EMBL/GenBank/DDBJ databases">
        <title>Draft genome of the type strain Pelomonas aquatica CCUG 52575T.</title>
        <authorList>
            <person name="Gomila M."/>
            <person name="Lalucat J."/>
        </authorList>
    </citation>
    <scope>NUCLEOTIDE SEQUENCE</scope>
    <source>
        <strain evidence="3">CCUG 52575</strain>
    </source>
</reference>
<protein>
    <submittedName>
        <fullName evidence="3">Acyl-CoA synthetase</fullName>
    </submittedName>
</protein>
<keyword evidence="4" id="KW-1185">Reference proteome</keyword>
<dbReference type="InterPro" id="IPR045851">
    <property type="entry name" value="AMP-bd_C_sf"/>
</dbReference>
<gene>
    <name evidence="3" type="ORF">EXJ73_14105</name>
</gene>
<dbReference type="PANTHER" id="PTHR43201">
    <property type="entry name" value="ACYL-COA SYNTHETASE"/>
    <property type="match status" value="1"/>
</dbReference>
<dbReference type="InterPro" id="IPR042099">
    <property type="entry name" value="ANL_N_sf"/>
</dbReference>
<feature type="domain" description="AMP-binding enzyme C-terminal" evidence="2">
    <location>
        <begin position="466"/>
        <end position="541"/>
    </location>
</feature>
<dbReference type="GO" id="GO:0006631">
    <property type="term" value="P:fatty acid metabolic process"/>
    <property type="evidence" value="ECO:0007669"/>
    <property type="project" value="TreeGrafter"/>
</dbReference>
<evidence type="ECO:0000313" key="4">
    <source>
        <dbReference type="Proteomes" id="UP001152766"/>
    </source>
</evidence>
<feature type="domain" description="AMP-dependent synthetase/ligase" evidence="1">
    <location>
        <begin position="33"/>
        <end position="415"/>
    </location>
</feature>
<evidence type="ECO:0000313" key="3">
    <source>
        <dbReference type="EMBL" id="MDG0863598.1"/>
    </source>
</evidence>
<dbReference type="SUPFAM" id="SSF56801">
    <property type="entry name" value="Acetyl-CoA synthetase-like"/>
    <property type="match status" value="1"/>
</dbReference>
<dbReference type="RefSeq" id="WP_268150785.1">
    <property type="nucleotide sequence ID" value="NZ_JAPPUW010000010.1"/>
</dbReference>
<dbReference type="InterPro" id="IPR025110">
    <property type="entry name" value="AMP-bd_C"/>
</dbReference>
<dbReference type="Gene3D" id="3.40.50.12780">
    <property type="entry name" value="N-terminal domain of ligase-like"/>
    <property type="match status" value="1"/>
</dbReference>
<organism evidence="3 4">
    <name type="scientific">Pelomonas aquatica</name>
    <dbReference type="NCBI Taxonomy" id="431058"/>
    <lineage>
        <taxon>Bacteria</taxon>
        <taxon>Pseudomonadati</taxon>
        <taxon>Pseudomonadota</taxon>
        <taxon>Betaproteobacteria</taxon>
        <taxon>Burkholderiales</taxon>
        <taxon>Sphaerotilaceae</taxon>
        <taxon>Roseateles</taxon>
    </lineage>
</organism>
<dbReference type="Proteomes" id="UP001152766">
    <property type="component" value="Unassembled WGS sequence"/>
</dbReference>
<dbReference type="InterPro" id="IPR020845">
    <property type="entry name" value="AMP-binding_CS"/>
</dbReference>
<dbReference type="EMBL" id="SGUG01000019">
    <property type="protein sequence ID" value="MDG0863598.1"/>
    <property type="molecule type" value="Genomic_DNA"/>
</dbReference>
<evidence type="ECO:0000259" key="2">
    <source>
        <dbReference type="Pfam" id="PF13193"/>
    </source>
</evidence>
<dbReference type="PROSITE" id="PS00455">
    <property type="entry name" value="AMP_BINDING"/>
    <property type="match status" value="1"/>
</dbReference>
<comment type="caution">
    <text evidence="3">The sequence shown here is derived from an EMBL/GenBank/DDBJ whole genome shotgun (WGS) entry which is preliminary data.</text>
</comment>
<dbReference type="AlphaFoldDB" id="A0A9X4LI43"/>
<dbReference type="PANTHER" id="PTHR43201:SF32">
    <property type="entry name" value="2-SUCCINYLBENZOATE--COA LIGASE, CHLOROPLASTIC_PEROXISOMAL"/>
    <property type="match status" value="1"/>
</dbReference>
<sequence>MIHWPELDGPPELLKGHSLEEWPPARSVFHALQASAAVHGERTALTFLTSVGGDDSVTAVTYAELFENVGRSANLLRNLGVGRRDVVAYLLPAVPETHYLLWGAESAGVAMPINPLLQAEEIAALLNAANAKVLVAFGPTAGVDIWAKARTARTLAPSVHTLMRLGGGEAPYADVDFATALAAASPVVEFSAPDLDDAAAYFHTGGTTGAPKLAIHTHRNQLAAAYGGSVAIGANVMDVMLNGLPMFHVAATIFGSLSMFVAGGQVLIPSPLGFRDPSVIANFWRIAARHRVTLLGGVPTSFAAALSQEVGTADLSTLRASVCGAALTPPAVADAVERVTRRPLREVYGMTECGGVICVDPVWADRVRGSAGLPVPFCEVQARRMVAGRPGEIRCAPGEVGGLVVRGPQVTPGYLQEEHNQSLFTDDGWLVTGDLGHVEPNGRVFITGRSKDLIIRGGHNIDPAVIENCLRTHPAVSDAAAVGMPDAYAGEIPVAYATLKPGKSATAEELQDFAAANVVERPASPRWVRVVDSLPLTAVGKPYKPALRADAAQGALAESLSDLPIASVEVRDDTVGGLIAVVKVETEIHGRKLDGAAMRSAVTERLAAFTVRLEFSDS</sequence>
<name>A0A9X4LI43_9BURK</name>
<dbReference type="Pfam" id="PF00501">
    <property type="entry name" value="AMP-binding"/>
    <property type="match status" value="1"/>
</dbReference>
<dbReference type="Gene3D" id="3.30.300.30">
    <property type="match status" value="1"/>
</dbReference>